<accession>A0ABR3XS14</accession>
<evidence type="ECO:0000313" key="2">
    <source>
        <dbReference type="Proteomes" id="UP001583177"/>
    </source>
</evidence>
<name>A0ABR3XS14_9PEZI</name>
<organism evidence="1 2">
    <name type="scientific">Diaporthe australafricana</name>
    <dbReference type="NCBI Taxonomy" id="127596"/>
    <lineage>
        <taxon>Eukaryota</taxon>
        <taxon>Fungi</taxon>
        <taxon>Dikarya</taxon>
        <taxon>Ascomycota</taxon>
        <taxon>Pezizomycotina</taxon>
        <taxon>Sordariomycetes</taxon>
        <taxon>Sordariomycetidae</taxon>
        <taxon>Diaporthales</taxon>
        <taxon>Diaporthaceae</taxon>
        <taxon>Diaporthe</taxon>
    </lineage>
</organism>
<dbReference type="Proteomes" id="UP001583177">
    <property type="component" value="Unassembled WGS sequence"/>
</dbReference>
<sequence>MFCTSLRRRKEWAPVVPRLLQNRDPKFRESKLDTHDVNLPLPSLGAPGTRYLRFLLLSSADQDSTARRERIERLENQSGGTDAAVIWLTGEGGDQFSYLQFQIELVDGFEIPLLPLRSIEDLPDTLHRFHRSFLQVNVCRQEATRAQSTSAVQTLLPYSGLSPPLREHTTNLLTDLTVGFAHLANKAATETGQMELAEYLGKEEARRVILFWTQEYLL</sequence>
<keyword evidence="2" id="KW-1185">Reference proteome</keyword>
<reference evidence="1 2" key="1">
    <citation type="journal article" date="2024" name="IMA Fungus">
        <title>IMA Genome - F19 : A genome assembly and annotation guide to empower mycologists, including annotated draft genome sequences of Ceratocystis pirilliformis, Diaporthe australafricana, Fusarium ophioides, Paecilomyces lecythidis, and Sporothrix stenoceras.</title>
        <authorList>
            <person name="Aylward J."/>
            <person name="Wilson A.M."/>
            <person name="Visagie C.M."/>
            <person name="Spraker J."/>
            <person name="Barnes I."/>
            <person name="Buitendag C."/>
            <person name="Ceriani C."/>
            <person name="Del Mar Angel L."/>
            <person name="du Plessis D."/>
            <person name="Fuchs T."/>
            <person name="Gasser K."/>
            <person name="Kramer D."/>
            <person name="Li W."/>
            <person name="Munsamy K."/>
            <person name="Piso A."/>
            <person name="Price J.L."/>
            <person name="Sonnekus B."/>
            <person name="Thomas C."/>
            <person name="van der Nest A."/>
            <person name="van Dijk A."/>
            <person name="van Heerden A."/>
            <person name="van Vuuren N."/>
            <person name="Yilmaz N."/>
            <person name="Duong T.A."/>
            <person name="van der Merwe N.A."/>
            <person name="Wingfield M.J."/>
            <person name="Wingfield B.D."/>
        </authorList>
    </citation>
    <scope>NUCLEOTIDE SEQUENCE [LARGE SCALE GENOMIC DNA]</scope>
    <source>
        <strain evidence="1 2">CMW 18300</strain>
    </source>
</reference>
<comment type="caution">
    <text evidence="1">The sequence shown here is derived from an EMBL/GenBank/DDBJ whole genome shotgun (WGS) entry which is preliminary data.</text>
</comment>
<gene>
    <name evidence="1" type="ORF">Daus18300_002042</name>
</gene>
<evidence type="ECO:0000313" key="1">
    <source>
        <dbReference type="EMBL" id="KAL1878766.1"/>
    </source>
</evidence>
<proteinExistence type="predicted"/>
<protein>
    <submittedName>
        <fullName evidence="1">Uncharacterized protein</fullName>
    </submittedName>
</protein>
<dbReference type="EMBL" id="JAWRVE010000011">
    <property type="protein sequence ID" value="KAL1878766.1"/>
    <property type="molecule type" value="Genomic_DNA"/>
</dbReference>